<feature type="domain" description="GST C-terminal" evidence="4">
    <location>
        <begin position="149"/>
        <end position="276"/>
    </location>
</feature>
<dbReference type="PANTHER" id="PTHR44051:SF3">
    <property type="entry name" value="TRANSCRIPTIONAL REGULATOR URE2"/>
    <property type="match status" value="1"/>
</dbReference>
<dbReference type="InterPro" id="IPR004045">
    <property type="entry name" value="Glutathione_S-Trfase_N"/>
</dbReference>
<dbReference type="InterPro" id="IPR036282">
    <property type="entry name" value="Glutathione-S-Trfase_C_sf"/>
</dbReference>
<evidence type="ECO:0000313" key="5">
    <source>
        <dbReference type="EMBL" id="KAK1763182.1"/>
    </source>
</evidence>
<dbReference type="SFLD" id="SFLDG01151">
    <property type="entry name" value="Main.2:_Nu-like"/>
    <property type="match status" value="1"/>
</dbReference>
<comment type="similarity">
    <text evidence="1 2">Belongs to the GST superfamily.</text>
</comment>
<dbReference type="Gene3D" id="3.40.30.10">
    <property type="entry name" value="Glutaredoxin"/>
    <property type="match status" value="1"/>
</dbReference>
<dbReference type="GeneID" id="85312233"/>
<dbReference type="CDD" id="cd03048">
    <property type="entry name" value="GST_N_Ure2p_like"/>
    <property type="match status" value="1"/>
</dbReference>
<dbReference type="PROSITE" id="PS50404">
    <property type="entry name" value="GST_NTER"/>
    <property type="match status" value="1"/>
</dbReference>
<dbReference type="InterPro" id="IPR010987">
    <property type="entry name" value="Glutathione-S-Trfase_C-like"/>
</dbReference>
<organism evidence="5 6">
    <name type="scientific">Phialemonium atrogriseum</name>
    <dbReference type="NCBI Taxonomy" id="1093897"/>
    <lineage>
        <taxon>Eukaryota</taxon>
        <taxon>Fungi</taxon>
        <taxon>Dikarya</taxon>
        <taxon>Ascomycota</taxon>
        <taxon>Pezizomycotina</taxon>
        <taxon>Sordariomycetes</taxon>
        <taxon>Sordariomycetidae</taxon>
        <taxon>Cephalothecales</taxon>
        <taxon>Cephalothecaceae</taxon>
        <taxon>Phialemonium</taxon>
    </lineage>
</organism>
<evidence type="ECO:0000313" key="6">
    <source>
        <dbReference type="Proteomes" id="UP001244011"/>
    </source>
</evidence>
<feature type="domain" description="GST N-terminal" evidence="3">
    <location>
        <begin position="61"/>
        <end position="142"/>
    </location>
</feature>
<dbReference type="Pfam" id="PF00043">
    <property type="entry name" value="GST_C"/>
    <property type="match status" value="1"/>
</dbReference>
<dbReference type="SFLD" id="SFLDS00019">
    <property type="entry name" value="Glutathione_Transferase_(cytos"/>
    <property type="match status" value="1"/>
</dbReference>
<keyword evidence="6" id="KW-1185">Reference proteome</keyword>
<proteinExistence type="inferred from homology"/>
<dbReference type="PANTHER" id="PTHR44051">
    <property type="entry name" value="GLUTATHIONE S-TRANSFERASE-RELATED"/>
    <property type="match status" value="1"/>
</dbReference>
<dbReference type="AlphaFoldDB" id="A0AAJ0FDF6"/>
<evidence type="ECO:0000259" key="4">
    <source>
        <dbReference type="PROSITE" id="PS50405"/>
    </source>
</evidence>
<dbReference type="InterPro" id="IPR036249">
    <property type="entry name" value="Thioredoxin-like_sf"/>
</dbReference>
<protein>
    <submittedName>
        <fullName evidence="5">Glutathione S-transferase</fullName>
    </submittedName>
</protein>
<dbReference type="SUPFAM" id="SSF47616">
    <property type="entry name" value="GST C-terminal domain-like"/>
    <property type="match status" value="1"/>
</dbReference>
<dbReference type="Pfam" id="PF02798">
    <property type="entry name" value="GST_N"/>
    <property type="match status" value="1"/>
</dbReference>
<comment type="caution">
    <text evidence="5">The sequence shown here is derived from an EMBL/GenBank/DDBJ whole genome shotgun (WGS) entry which is preliminary data.</text>
</comment>
<dbReference type="Gene3D" id="1.20.1050.10">
    <property type="match status" value="1"/>
</dbReference>
<dbReference type="PROSITE" id="PS50405">
    <property type="entry name" value="GST_CTER"/>
    <property type="match status" value="1"/>
</dbReference>
<dbReference type="EMBL" id="MU839029">
    <property type="protein sequence ID" value="KAK1763182.1"/>
    <property type="molecule type" value="Genomic_DNA"/>
</dbReference>
<dbReference type="Proteomes" id="UP001244011">
    <property type="component" value="Unassembled WGS sequence"/>
</dbReference>
<name>A0AAJ0FDF6_9PEZI</name>
<evidence type="ECO:0000256" key="2">
    <source>
        <dbReference type="RuleBase" id="RU003494"/>
    </source>
</evidence>
<dbReference type="InterPro" id="IPR004046">
    <property type="entry name" value="GST_C"/>
</dbReference>
<sequence>MTLVVAPKVLKRTVCLSQRDRQSSYLASNSITEELSLPSPFTHYPCIPSPRPHQSSNMSLKPITLWGHDSGPNPWKVAMVLEELNVPYTHKMVEFPDMKKEPYVSINPNGRVPAIEDPNTGITLWESGAIIEYLVETYDKQHNISFAPGSKEYFEEKQWLYFQVSGQGPYFGQSVWFTRYHPEKLPSAVDRYVNEISRVSGVLDHALQGKEFLVGGRFSYADAAFVTWYSILPLFPDRFNLEADFPNLNAWLERIKARPAIAKILQDRDAAIKKDK</sequence>
<evidence type="ECO:0000256" key="1">
    <source>
        <dbReference type="ARBA" id="ARBA00007409"/>
    </source>
</evidence>
<evidence type="ECO:0000259" key="3">
    <source>
        <dbReference type="PROSITE" id="PS50404"/>
    </source>
</evidence>
<gene>
    <name evidence="5" type="ORF">QBC33DRAFT_550071</name>
</gene>
<dbReference type="SFLD" id="SFLDG00358">
    <property type="entry name" value="Main_(cytGST)"/>
    <property type="match status" value="1"/>
</dbReference>
<accession>A0AAJ0FDF6</accession>
<dbReference type="RefSeq" id="XP_060279395.1">
    <property type="nucleotide sequence ID" value="XM_060429046.1"/>
</dbReference>
<dbReference type="InterPro" id="IPR040079">
    <property type="entry name" value="Glutathione_S-Trfase"/>
</dbReference>
<dbReference type="SUPFAM" id="SSF52833">
    <property type="entry name" value="Thioredoxin-like"/>
    <property type="match status" value="1"/>
</dbReference>
<reference evidence="5" key="1">
    <citation type="submission" date="2023-06" db="EMBL/GenBank/DDBJ databases">
        <title>Genome-scale phylogeny and comparative genomics of the fungal order Sordariales.</title>
        <authorList>
            <consortium name="Lawrence Berkeley National Laboratory"/>
            <person name="Hensen N."/>
            <person name="Bonometti L."/>
            <person name="Westerberg I."/>
            <person name="Brannstrom I.O."/>
            <person name="Guillou S."/>
            <person name="Cros-Aarteil S."/>
            <person name="Calhoun S."/>
            <person name="Haridas S."/>
            <person name="Kuo A."/>
            <person name="Mondo S."/>
            <person name="Pangilinan J."/>
            <person name="Riley R."/>
            <person name="Labutti K."/>
            <person name="Andreopoulos B."/>
            <person name="Lipzen A."/>
            <person name="Chen C."/>
            <person name="Yanf M."/>
            <person name="Daum C."/>
            <person name="Ng V."/>
            <person name="Clum A."/>
            <person name="Steindorff A."/>
            <person name="Ohm R."/>
            <person name="Martin F."/>
            <person name="Silar P."/>
            <person name="Natvig D."/>
            <person name="Lalanne C."/>
            <person name="Gautier V."/>
            <person name="Ament-Velasquez S.L."/>
            <person name="Kruys A."/>
            <person name="Hutchinson M.I."/>
            <person name="Powell A.J."/>
            <person name="Barry K."/>
            <person name="Miller A.N."/>
            <person name="Grigoriev I.V."/>
            <person name="Debuchy R."/>
            <person name="Gladieux P."/>
            <person name="Thoren M.H."/>
            <person name="Johannesson H."/>
        </authorList>
    </citation>
    <scope>NUCLEOTIDE SEQUENCE</scope>
    <source>
        <strain evidence="5">8032-3</strain>
    </source>
</reference>